<feature type="transmembrane region" description="Helical" evidence="11">
    <location>
        <begin position="12"/>
        <end position="32"/>
    </location>
</feature>
<evidence type="ECO:0000256" key="7">
    <source>
        <dbReference type="ARBA" id="ARBA00022967"/>
    </source>
</evidence>
<keyword evidence="7 11" id="KW-1278">Translocase</keyword>
<evidence type="ECO:0000256" key="10">
    <source>
        <dbReference type="ARBA" id="ARBA00023136"/>
    </source>
</evidence>
<dbReference type="OrthoDB" id="9791970at2"/>
<dbReference type="HAMAP" id="MF_01394">
    <property type="entry name" value="NDH1_NuoA"/>
    <property type="match status" value="1"/>
</dbReference>
<keyword evidence="3 11" id="KW-0813">Transport</keyword>
<sequence>MQSGLYDFVPILIQVAFSAVFVFGTILASNFLGPKHKASRKSANFECGLDSIGNARTPFAIKYFLVAILFVLFDIEIVFMYPWAVNYQEIGISGLLKMGGFIIVLLIGYLYIVKRKALDWEK</sequence>
<dbReference type="Pfam" id="PF00507">
    <property type="entry name" value="Oxidored_q4"/>
    <property type="match status" value="1"/>
</dbReference>
<keyword evidence="6 11" id="KW-0874">Quinone</keyword>
<keyword evidence="10 11" id="KW-0472">Membrane</keyword>
<dbReference type="EMBL" id="FQUC01000013">
    <property type="protein sequence ID" value="SHF98596.1"/>
    <property type="molecule type" value="Genomic_DNA"/>
</dbReference>
<keyword evidence="14" id="KW-1185">Reference proteome</keyword>
<comment type="catalytic activity">
    <reaction evidence="11 12">
        <text>a quinone + NADH + 5 H(+)(in) = a quinol + NAD(+) + 4 H(+)(out)</text>
        <dbReference type="Rhea" id="RHEA:57888"/>
        <dbReference type="ChEBI" id="CHEBI:15378"/>
        <dbReference type="ChEBI" id="CHEBI:24646"/>
        <dbReference type="ChEBI" id="CHEBI:57540"/>
        <dbReference type="ChEBI" id="CHEBI:57945"/>
        <dbReference type="ChEBI" id="CHEBI:132124"/>
    </reaction>
</comment>
<dbReference type="InterPro" id="IPR038430">
    <property type="entry name" value="NDAH_ubi_oxred_su3_sf"/>
</dbReference>
<gene>
    <name evidence="11" type="primary">nuoA</name>
    <name evidence="13" type="ORF">SAMN05444362_11350</name>
</gene>
<organism evidence="13 14">
    <name type="scientific">Dysgonomonas macrotermitis</name>
    <dbReference type="NCBI Taxonomy" id="1346286"/>
    <lineage>
        <taxon>Bacteria</taxon>
        <taxon>Pseudomonadati</taxon>
        <taxon>Bacteroidota</taxon>
        <taxon>Bacteroidia</taxon>
        <taxon>Bacteroidales</taxon>
        <taxon>Dysgonomonadaceae</taxon>
        <taxon>Dysgonomonas</taxon>
    </lineage>
</organism>
<dbReference type="GO" id="GO:0030964">
    <property type="term" value="C:NADH dehydrogenase complex"/>
    <property type="evidence" value="ECO:0007669"/>
    <property type="project" value="TreeGrafter"/>
</dbReference>
<proteinExistence type="inferred from homology"/>
<comment type="similarity">
    <text evidence="2 11 12">Belongs to the complex I subunit 3 family.</text>
</comment>
<keyword evidence="5 11" id="KW-0812">Transmembrane</keyword>
<dbReference type="PANTHER" id="PTHR11058">
    <property type="entry name" value="NADH-UBIQUINONE OXIDOREDUCTASE CHAIN 3"/>
    <property type="match status" value="1"/>
</dbReference>
<dbReference type="Gene3D" id="1.20.58.1610">
    <property type="entry name" value="NADH:ubiquinone/plastoquinone oxidoreductase, chain 3"/>
    <property type="match status" value="1"/>
</dbReference>
<keyword evidence="8 11" id="KW-1133">Transmembrane helix</keyword>
<evidence type="ECO:0000256" key="8">
    <source>
        <dbReference type="ARBA" id="ARBA00022989"/>
    </source>
</evidence>
<evidence type="ECO:0000313" key="14">
    <source>
        <dbReference type="Proteomes" id="UP000184480"/>
    </source>
</evidence>
<evidence type="ECO:0000256" key="12">
    <source>
        <dbReference type="RuleBase" id="RU003639"/>
    </source>
</evidence>
<dbReference type="GO" id="GO:0050136">
    <property type="term" value="F:NADH dehydrogenase (quinone) (non-electrogenic) activity"/>
    <property type="evidence" value="ECO:0007669"/>
    <property type="project" value="UniProtKB-UniRule"/>
</dbReference>
<comment type="function">
    <text evidence="11">NDH-1 shuttles electrons from NADH, via FMN and iron-sulfur (Fe-S) centers, to quinones in the respiratory chain. The immediate electron acceptor for the enzyme in this species is believed to be a menaquinone. Couples the redox reaction to proton translocation (for every two electrons transferred, four hydrogen ions are translocated across the cytoplasmic membrane), and thus conserves the redox energy in a proton gradient.</text>
</comment>
<dbReference type="RefSeq" id="WP_062181150.1">
    <property type="nucleotide sequence ID" value="NZ_BBXL01000012.1"/>
</dbReference>
<evidence type="ECO:0000313" key="13">
    <source>
        <dbReference type="EMBL" id="SHF98596.1"/>
    </source>
</evidence>
<dbReference type="PANTHER" id="PTHR11058:SF22">
    <property type="entry name" value="NADH-QUINONE OXIDOREDUCTASE SUBUNIT A"/>
    <property type="match status" value="1"/>
</dbReference>
<dbReference type="GO" id="GO:0005886">
    <property type="term" value="C:plasma membrane"/>
    <property type="evidence" value="ECO:0007669"/>
    <property type="project" value="UniProtKB-SubCell"/>
</dbReference>
<evidence type="ECO:0000256" key="2">
    <source>
        <dbReference type="ARBA" id="ARBA00008472"/>
    </source>
</evidence>
<dbReference type="AlphaFoldDB" id="A0A1M5G4E9"/>
<evidence type="ECO:0000256" key="6">
    <source>
        <dbReference type="ARBA" id="ARBA00022719"/>
    </source>
</evidence>
<keyword evidence="9 11" id="KW-0520">NAD</keyword>
<accession>A0A1M5G4E9</accession>
<dbReference type="InterPro" id="IPR023043">
    <property type="entry name" value="NAD(P)H_OxRDtase_bac/plastid"/>
</dbReference>
<protein>
    <recommendedName>
        <fullName evidence="11">NADH-quinone oxidoreductase subunit A</fullName>
        <ecNumber evidence="11">7.1.1.-</ecNumber>
    </recommendedName>
    <alternativeName>
        <fullName evidence="11">NADH dehydrogenase I subunit A</fullName>
    </alternativeName>
    <alternativeName>
        <fullName evidence="11">NDH-1 subunit A</fullName>
    </alternativeName>
    <alternativeName>
        <fullName evidence="11">NUO1</fullName>
    </alternativeName>
</protein>
<dbReference type="EC" id="7.1.1.-" evidence="11"/>
<evidence type="ECO:0000256" key="9">
    <source>
        <dbReference type="ARBA" id="ARBA00023027"/>
    </source>
</evidence>
<dbReference type="InterPro" id="IPR000440">
    <property type="entry name" value="NADH_UbQ/plastoQ_OxRdtase_su3"/>
</dbReference>
<dbReference type="GO" id="GO:0008137">
    <property type="term" value="F:NADH dehydrogenase (ubiquinone) activity"/>
    <property type="evidence" value="ECO:0007669"/>
    <property type="project" value="InterPro"/>
</dbReference>
<name>A0A1M5G4E9_9BACT</name>
<dbReference type="Proteomes" id="UP000184480">
    <property type="component" value="Unassembled WGS sequence"/>
</dbReference>
<comment type="subcellular location">
    <subcellularLocation>
        <location evidence="11 12">Cell membrane</location>
        <topology evidence="11 12">Multi-pass membrane protein</topology>
    </subcellularLocation>
    <subcellularLocation>
        <location evidence="1">Membrane</location>
        <topology evidence="1">Multi-pass membrane protein</topology>
    </subcellularLocation>
</comment>
<evidence type="ECO:0000256" key="4">
    <source>
        <dbReference type="ARBA" id="ARBA00022475"/>
    </source>
</evidence>
<feature type="transmembrane region" description="Helical" evidence="11">
    <location>
        <begin position="90"/>
        <end position="112"/>
    </location>
</feature>
<feature type="transmembrane region" description="Helical" evidence="11">
    <location>
        <begin position="63"/>
        <end position="84"/>
    </location>
</feature>
<evidence type="ECO:0000256" key="3">
    <source>
        <dbReference type="ARBA" id="ARBA00022448"/>
    </source>
</evidence>
<keyword evidence="4 11" id="KW-1003">Cell membrane</keyword>
<evidence type="ECO:0000256" key="11">
    <source>
        <dbReference type="HAMAP-Rule" id="MF_01394"/>
    </source>
</evidence>
<dbReference type="GO" id="GO:0048038">
    <property type="term" value="F:quinone binding"/>
    <property type="evidence" value="ECO:0007669"/>
    <property type="project" value="UniProtKB-KW"/>
</dbReference>
<evidence type="ECO:0000256" key="1">
    <source>
        <dbReference type="ARBA" id="ARBA00004141"/>
    </source>
</evidence>
<evidence type="ECO:0000256" key="5">
    <source>
        <dbReference type="ARBA" id="ARBA00022692"/>
    </source>
</evidence>
<reference evidence="14" key="1">
    <citation type="submission" date="2016-11" db="EMBL/GenBank/DDBJ databases">
        <authorList>
            <person name="Varghese N."/>
            <person name="Submissions S."/>
        </authorList>
    </citation>
    <scope>NUCLEOTIDE SEQUENCE [LARGE SCALE GENOMIC DNA]</scope>
    <source>
        <strain evidence="14">DSM 27370</strain>
    </source>
</reference>
<comment type="subunit">
    <text evidence="11">NDH-1 is composed of 14 different subunits. Subunits NuoA, H, J, K, L, M, N constitute the membrane sector of the complex.</text>
</comment>
<dbReference type="STRING" id="1346286.SAMN05444362_11350"/>